<dbReference type="PANTHER" id="PTHR11895">
    <property type="entry name" value="TRANSAMIDASE"/>
    <property type="match status" value="1"/>
</dbReference>
<dbReference type="InterPro" id="IPR036928">
    <property type="entry name" value="AS_sf"/>
</dbReference>
<dbReference type="RefSeq" id="WP_156005019.1">
    <property type="nucleotide sequence ID" value="NZ_CP045483.1"/>
</dbReference>
<feature type="domain" description="Amidase" evidence="1">
    <location>
        <begin position="19"/>
        <end position="189"/>
    </location>
</feature>
<dbReference type="Gene3D" id="3.90.1300.10">
    <property type="entry name" value="Amidase signature (AS) domain"/>
    <property type="match status" value="1"/>
</dbReference>
<dbReference type="GeneID" id="42797711"/>
<reference evidence="2 3" key="1">
    <citation type="submission" date="2019-10" db="EMBL/GenBank/DDBJ databases">
        <title>Genome Sequences from Six Type Strain Members of the Archaeal Family Sulfolobaceae: Acidianus ambivalens, Acidianus infernus, Metallosphaera prunae, Stygiolobus azoricus, Sulfolobus metallicus, and Sulfurisphaera ohwakuensis.</title>
        <authorList>
            <person name="Counts J.A."/>
            <person name="Kelly R.M."/>
        </authorList>
    </citation>
    <scope>NUCLEOTIDE SEQUENCE [LARGE SCALE GENOMIC DNA]</scope>
    <source>
        <strain evidence="2 3">FC6</strain>
    </source>
</reference>
<dbReference type="InterPro" id="IPR020556">
    <property type="entry name" value="Amidase_CS"/>
</dbReference>
<dbReference type="EMBL" id="CP045483">
    <property type="protein sequence ID" value="QGR18798.1"/>
    <property type="molecule type" value="Genomic_DNA"/>
</dbReference>
<name>A0A650CM11_9CREN</name>
<proteinExistence type="predicted"/>
<dbReference type="InterPro" id="IPR023631">
    <property type="entry name" value="Amidase_dom"/>
</dbReference>
<dbReference type="GO" id="GO:0003824">
    <property type="term" value="F:catalytic activity"/>
    <property type="evidence" value="ECO:0007669"/>
    <property type="project" value="InterPro"/>
</dbReference>
<evidence type="ECO:0000259" key="1">
    <source>
        <dbReference type="Pfam" id="PF01425"/>
    </source>
</evidence>
<dbReference type="InterPro" id="IPR000120">
    <property type="entry name" value="Amidase"/>
</dbReference>
<dbReference type="PROSITE" id="PS00571">
    <property type="entry name" value="AMIDASES"/>
    <property type="match status" value="1"/>
</dbReference>
<dbReference type="KEGG" id="sazo:D1868_01510"/>
<dbReference type="AlphaFoldDB" id="A0A650CM11"/>
<gene>
    <name evidence="2" type="ORF">D1868_01510</name>
</gene>
<sequence length="394" mass="43282">MSLESLNSKYNIFITLQRVKGKERGKLSGLKFAIKDIINVQGLPTTAGSRFFKHIPTKNASITQKILDEGGEIVGKSNTHEFAMGATNTSSVIGPAKNPIDPERISGGSSGGSAVAVALGLADVGVGTDTGGSIRIPASLCGVIGYKPTTGLIPTDGVIPFSWTFDTIGFLVRDMKVLYKVLDSVVEDKLPFTYQAKRKPKLGMFLFGEDQASKSLLNFINKLSSYYDIVDIDSQIVRKYSPYVRKVIALSEAYSYHKNWFNQNKNRYFDDVKKLLEMGSLIPGYEYVDAMRIRRIIIEEYIKMFNKVDVLISPTTKTSAPKISDVVGRELEYRDILVSNTEIFNVVGAPSISIPVERINGLPIGLMISGLPYEDGVVLDIAERILGIVGFISN</sequence>
<evidence type="ECO:0000313" key="2">
    <source>
        <dbReference type="EMBL" id="QGR18798.1"/>
    </source>
</evidence>
<keyword evidence="3" id="KW-1185">Reference proteome</keyword>
<evidence type="ECO:0000313" key="3">
    <source>
        <dbReference type="Proteomes" id="UP000423396"/>
    </source>
</evidence>
<dbReference type="SUPFAM" id="SSF75304">
    <property type="entry name" value="Amidase signature (AS) enzymes"/>
    <property type="match status" value="1"/>
</dbReference>
<dbReference type="Proteomes" id="UP000423396">
    <property type="component" value="Chromosome"/>
</dbReference>
<accession>A0A650CM11</accession>
<dbReference type="OrthoDB" id="7931at2157"/>
<feature type="domain" description="Amidase" evidence="1">
    <location>
        <begin position="227"/>
        <end position="379"/>
    </location>
</feature>
<dbReference type="Pfam" id="PF01425">
    <property type="entry name" value="Amidase"/>
    <property type="match status" value="2"/>
</dbReference>
<dbReference type="PANTHER" id="PTHR11895:SF67">
    <property type="entry name" value="AMIDASE DOMAIN-CONTAINING PROTEIN"/>
    <property type="match status" value="1"/>
</dbReference>
<organism evidence="2 3">
    <name type="scientific">Stygiolobus azoricus</name>
    <dbReference type="NCBI Taxonomy" id="41675"/>
    <lineage>
        <taxon>Archaea</taxon>
        <taxon>Thermoproteota</taxon>
        <taxon>Thermoprotei</taxon>
        <taxon>Sulfolobales</taxon>
        <taxon>Sulfolobaceae</taxon>
        <taxon>Stygiolobus</taxon>
    </lineage>
</organism>
<protein>
    <submittedName>
        <fullName evidence="2">Amidase</fullName>
    </submittedName>
</protein>